<sequence length="112" mass="12705">TRSAHSKSVCPIDFSERQYYKGRTYLCTVARKYVEVKFNINSIFIINIHPSLVHYGAQVASNNEKGVGHSPTVSRQFAVDFTSFRGDYGGLSSMQISSRCFPSPFKQVLFNW</sequence>
<reference evidence="1" key="2">
    <citation type="submission" date="2013-05" db="EMBL/GenBank/DDBJ databases">
        <authorList>
            <person name="Carter J.-M."/>
            <person name="Baker S.C."/>
            <person name="Pink R."/>
            <person name="Carter D.R.F."/>
            <person name="Collins A."/>
            <person name="Tomlin J."/>
            <person name="Gibbs M."/>
            <person name="Breuker C.J."/>
        </authorList>
    </citation>
    <scope>NUCLEOTIDE SEQUENCE</scope>
    <source>
        <tissue evidence="1">Ovary</tissue>
    </source>
</reference>
<dbReference type="AlphaFoldDB" id="S4NV20"/>
<feature type="non-terminal residue" evidence="1">
    <location>
        <position position="1"/>
    </location>
</feature>
<name>S4NV20_9NEOP</name>
<proteinExistence type="predicted"/>
<accession>S4NV20</accession>
<organism evidence="1">
    <name type="scientific">Pararge aegeria</name>
    <name type="common">speckled wood butterfly</name>
    <dbReference type="NCBI Taxonomy" id="116150"/>
    <lineage>
        <taxon>Eukaryota</taxon>
        <taxon>Metazoa</taxon>
        <taxon>Ecdysozoa</taxon>
        <taxon>Arthropoda</taxon>
        <taxon>Hexapoda</taxon>
        <taxon>Insecta</taxon>
        <taxon>Pterygota</taxon>
        <taxon>Neoptera</taxon>
        <taxon>Endopterygota</taxon>
        <taxon>Lepidoptera</taxon>
        <taxon>Glossata</taxon>
        <taxon>Ditrysia</taxon>
        <taxon>Papilionoidea</taxon>
        <taxon>Nymphalidae</taxon>
        <taxon>Satyrinae</taxon>
        <taxon>Satyrini</taxon>
        <taxon>Parargina</taxon>
        <taxon>Pararge</taxon>
    </lineage>
</organism>
<reference evidence="1" key="1">
    <citation type="journal article" date="2013" name="BMC Genomics">
        <title>Unscrambling butterfly oogenesis.</title>
        <authorList>
            <person name="Carter J.M."/>
            <person name="Baker S.C."/>
            <person name="Pink R."/>
            <person name="Carter D.R."/>
            <person name="Collins A."/>
            <person name="Tomlin J."/>
            <person name="Gibbs M."/>
            <person name="Breuker C.J."/>
        </authorList>
    </citation>
    <scope>NUCLEOTIDE SEQUENCE</scope>
    <source>
        <tissue evidence="1">Ovary</tissue>
    </source>
</reference>
<evidence type="ECO:0000313" key="1">
    <source>
        <dbReference type="EMBL" id="JAA80869.1"/>
    </source>
</evidence>
<protein>
    <submittedName>
        <fullName evidence="1">Uncharacterized protein</fullName>
    </submittedName>
</protein>
<dbReference type="EMBL" id="GAIX01011691">
    <property type="protein sequence ID" value="JAA80869.1"/>
    <property type="molecule type" value="Transcribed_RNA"/>
</dbReference>